<dbReference type="GO" id="GO:0008610">
    <property type="term" value="P:lipid biosynthetic process"/>
    <property type="evidence" value="ECO:0007669"/>
    <property type="project" value="UniProtKB-ARBA"/>
</dbReference>
<dbReference type="InterPro" id="IPR005804">
    <property type="entry name" value="FA_desaturase_dom"/>
</dbReference>
<protein>
    <submittedName>
        <fullName evidence="3">Fatty acid desaturase, type 1</fullName>
        <ecNumber evidence="3">1.14.19.3</ecNumber>
    </submittedName>
</protein>
<dbReference type="EMBL" id="CCEJ010000004">
    <property type="protein sequence ID" value="CDR33928.1"/>
    <property type="molecule type" value="Genomic_DNA"/>
</dbReference>
<keyword evidence="1" id="KW-0472">Membrane</keyword>
<accession>A0A090D1Z9</accession>
<dbReference type="GO" id="GO:0016020">
    <property type="term" value="C:membrane"/>
    <property type="evidence" value="ECO:0007669"/>
    <property type="project" value="TreeGrafter"/>
</dbReference>
<sequence length="370" mass="43003">MTLNLTTENERLESKPAKISFQKYKEEDFFPVVKERVESYFNRFDISQKGDSLLYIKVFFIALLYLGSYFSLLFGHLGLAGIMLAYSLIGISKGLLGFNIIHDALHGAFFRSPKANRFIGYWFDFNGTSSYIWKITHNVMHHTFTNIPGHDYDIDKATLLRLSPRDELLWFHRYQHIYSPILYSLICLNWVLYSDYLWFFKSLKTKTVSLKEAALFFSLKALNLFFFLILPLLILENPFWQIIIGYVCMHIAAGFMISIVFQLGHIVEGVVYLSPDEEGKMANNWAKHELLTTSNFATNNRLLTAAIGGLNFQIEHHLFPYISHIHYREISKIVRQTAEEFNIPYNEVGTFREAIQSHFRTLKKLGSGKI</sequence>
<feature type="transmembrane region" description="Helical" evidence="1">
    <location>
        <begin position="242"/>
        <end position="264"/>
    </location>
</feature>
<dbReference type="CDD" id="cd03506">
    <property type="entry name" value="Delta6-FADS-like"/>
    <property type="match status" value="1"/>
</dbReference>
<dbReference type="Pfam" id="PF00487">
    <property type="entry name" value="FA_desaturase"/>
    <property type="match status" value="1"/>
</dbReference>
<dbReference type="PANTHER" id="PTHR19353">
    <property type="entry name" value="FATTY ACID DESATURASE 2"/>
    <property type="match status" value="1"/>
</dbReference>
<comment type="caution">
    <text evidence="3">The sequence shown here is derived from an EMBL/GenBank/DDBJ whole genome shotgun (WGS) entry which is preliminary data.</text>
</comment>
<name>A0A090D1Z9_9BACT</name>
<gene>
    <name evidence="3" type="ORF">CSEC_1102</name>
</gene>
<feature type="domain" description="Fatty acid desaturase" evidence="2">
    <location>
        <begin position="83"/>
        <end position="347"/>
    </location>
</feature>
<keyword evidence="1" id="KW-1133">Transmembrane helix</keyword>
<keyword evidence="3" id="KW-0560">Oxidoreductase</keyword>
<feature type="transmembrane region" description="Helical" evidence="1">
    <location>
        <begin position="78"/>
        <end position="101"/>
    </location>
</feature>
<evidence type="ECO:0000313" key="3">
    <source>
        <dbReference type="EMBL" id="CDR33928.1"/>
    </source>
</evidence>
<evidence type="ECO:0000259" key="2">
    <source>
        <dbReference type="Pfam" id="PF00487"/>
    </source>
</evidence>
<keyword evidence="4" id="KW-1185">Reference proteome</keyword>
<feature type="transmembrane region" description="Helical" evidence="1">
    <location>
        <begin position="53"/>
        <end position="72"/>
    </location>
</feature>
<dbReference type="GO" id="GO:0016213">
    <property type="term" value="F:acyl-CoA 6-desaturase activity"/>
    <property type="evidence" value="ECO:0007669"/>
    <property type="project" value="UniProtKB-EC"/>
</dbReference>
<dbReference type="eggNOG" id="COG3239">
    <property type="taxonomic scope" value="Bacteria"/>
</dbReference>
<evidence type="ECO:0000313" key="4">
    <source>
        <dbReference type="Proteomes" id="UP000031552"/>
    </source>
</evidence>
<evidence type="ECO:0000256" key="1">
    <source>
        <dbReference type="SAM" id="Phobius"/>
    </source>
</evidence>
<feature type="transmembrane region" description="Helical" evidence="1">
    <location>
        <begin position="213"/>
        <end position="235"/>
    </location>
</feature>
<dbReference type="PIRSF" id="PIRSF015921">
    <property type="entry name" value="FA_sphinglp_des"/>
    <property type="match status" value="1"/>
</dbReference>
<feature type="transmembrane region" description="Helical" evidence="1">
    <location>
        <begin position="177"/>
        <end position="193"/>
    </location>
</feature>
<dbReference type="AlphaFoldDB" id="A0A090D1Z9"/>
<proteinExistence type="predicted"/>
<dbReference type="InterPro" id="IPR012171">
    <property type="entry name" value="Fatty_acid_desaturase"/>
</dbReference>
<dbReference type="RefSeq" id="WP_079977989.1">
    <property type="nucleotide sequence ID" value="NZ_CCEJ010000004.1"/>
</dbReference>
<dbReference type="OrthoDB" id="9792534at2"/>
<reference evidence="3" key="1">
    <citation type="submission" date="2013-12" db="EMBL/GenBank/DDBJ databases">
        <authorList>
            <person name="Linke B."/>
        </authorList>
    </citation>
    <scope>NUCLEOTIDE SEQUENCE [LARGE SCALE GENOMIC DNA]</scope>
    <source>
        <strain evidence="3">CRIB-18</strain>
    </source>
</reference>
<keyword evidence="1" id="KW-0812">Transmembrane</keyword>
<reference evidence="3" key="2">
    <citation type="submission" date="2014-09" db="EMBL/GenBank/DDBJ databases">
        <title>Criblamydia sequanensis harbors a mega-plasmid encoding arsenite resistance.</title>
        <authorList>
            <person name="Bertelli C."/>
            <person name="Goesmann A."/>
            <person name="Greub G."/>
        </authorList>
    </citation>
    <scope>NUCLEOTIDE SEQUENCE [LARGE SCALE GENOMIC DNA]</scope>
    <source>
        <strain evidence="3">CRIB-18</strain>
    </source>
</reference>
<dbReference type="STRING" id="1437425.CSEC_1102"/>
<dbReference type="PANTHER" id="PTHR19353:SF19">
    <property type="entry name" value="DELTA(5) FATTY ACID DESATURASE C-RELATED"/>
    <property type="match status" value="1"/>
</dbReference>
<dbReference type="EC" id="1.14.19.3" evidence="3"/>
<organism evidence="3 4">
    <name type="scientific">Candidatus Criblamydia sequanensis CRIB-18</name>
    <dbReference type="NCBI Taxonomy" id="1437425"/>
    <lineage>
        <taxon>Bacteria</taxon>
        <taxon>Pseudomonadati</taxon>
        <taxon>Chlamydiota</taxon>
        <taxon>Chlamydiia</taxon>
        <taxon>Parachlamydiales</taxon>
        <taxon>Candidatus Criblamydiaceae</taxon>
        <taxon>Candidatus Criblamydia</taxon>
    </lineage>
</organism>
<dbReference type="Proteomes" id="UP000031552">
    <property type="component" value="Unassembled WGS sequence"/>
</dbReference>